<organism evidence="12 13">
    <name type="scientific">Catenaria anguillulae PL171</name>
    <dbReference type="NCBI Taxonomy" id="765915"/>
    <lineage>
        <taxon>Eukaryota</taxon>
        <taxon>Fungi</taxon>
        <taxon>Fungi incertae sedis</taxon>
        <taxon>Blastocladiomycota</taxon>
        <taxon>Blastocladiomycetes</taxon>
        <taxon>Blastocladiales</taxon>
        <taxon>Catenariaceae</taxon>
        <taxon>Catenaria</taxon>
    </lineage>
</organism>
<feature type="domain" description="Cation-transporting P-type ATPase N-terminal" evidence="11">
    <location>
        <begin position="56"/>
        <end position="129"/>
    </location>
</feature>
<evidence type="ECO:0000313" key="12">
    <source>
        <dbReference type="EMBL" id="ORZ34273.1"/>
    </source>
</evidence>
<name>A0A1Y2HKQ9_9FUNG</name>
<dbReference type="PRINTS" id="PR00119">
    <property type="entry name" value="CATATPASE"/>
</dbReference>
<feature type="transmembrane region" description="Helical" evidence="10">
    <location>
        <begin position="1022"/>
        <end position="1041"/>
    </location>
</feature>
<evidence type="ECO:0000256" key="2">
    <source>
        <dbReference type="ARBA" id="ARBA00022475"/>
    </source>
</evidence>
<evidence type="ECO:0000256" key="1">
    <source>
        <dbReference type="ARBA" id="ARBA00004651"/>
    </source>
</evidence>
<dbReference type="GO" id="GO:0030007">
    <property type="term" value="P:intracellular potassium ion homeostasis"/>
    <property type="evidence" value="ECO:0007669"/>
    <property type="project" value="TreeGrafter"/>
</dbReference>
<dbReference type="FunFam" id="1.20.1110.10:FF:000095">
    <property type="entry name" value="Sodium/potassium-transporting ATPase subunit alpha-1"/>
    <property type="match status" value="1"/>
</dbReference>
<dbReference type="STRING" id="765915.A0A1Y2HKQ9"/>
<evidence type="ECO:0000256" key="10">
    <source>
        <dbReference type="SAM" id="Phobius"/>
    </source>
</evidence>
<evidence type="ECO:0000256" key="9">
    <source>
        <dbReference type="SAM" id="MobiDB-lite"/>
    </source>
</evidence>
<evidence type="ECO:0000313" key="13">
    <source>
        <dbReference type="Proteomes" id="UP000193411"/>
    </source>
</evidence>
<dbReference type="InterPro" id="IPR008250">
    <property type="entry name" value="ATPase_P-typ_transduc_dom_A_sf"/>
</dbReference>
<accession>A0A1Y2HKQ9</accession>
<evidence type="ECO:0000256" key="4">
    <source>
        <dbReference type="ARBA" id="ARBA00022741"/>
    </source>
</evidence>
<evidence type="ECO:0000256" key="8">
    <source>
        <dbReference type="ARBA" id="ARBA00023136"/>
    </source>
</evidence>
<evidence type="ECO:0000256" key="7">
    <source>
        <dbReference type="ARBA" id="ARBA00022989"/>
    </source>
</evidence>
<dbReference type="GO" id="GO:0006883">
    <property type="term" value="P:intracellular sodium ion homeostasis"/>
    <property type="evidence" value="ECO:0007669"/>
    <property type="project" value="TreeGrafter"/>
</dbReference>
<keyword evidence="8 10" id="KW-0472">Membrane</keyword>
<dbReference type="Gene3D" id="1.20.1110.10">
    <property type="entry name" value="Calcium-transporting ATPase, transmembrane domain"/>
    <property type="match status" value="1"/>
</dbReference>
<dbReference type="Pfam" id="PF13246">
    <property type="entry name" value="Cation_ATPase"/>
    <property type="match status" value="1"/>
</dbReference>
<dbReference type="PROSITE" id="PS00154">
    <property type="entry name" value="ATPASE_E1_E2"/>
    <property type="match status" value="1"/>
</dbReference>
<dbReference type="Pfam" id="PF00122">
    <property type="entry name" value="E1-E2_ATPase"/>
    <property type="match status" value="1"/>
</dbReference>
<feature type="transmembrane region" description="Helical" evidence="10">
    <location>
        <begin position="299"/>
        <end position="323"/>
    </location>
</feature>
<dbReference type="InterPro" id="IPR059000">
    <property type="entry name" value="ATPase_P-type_domA"/>
</dbReference>
<feature type="transmembrane region" description="Helical" evidence="10">
    <location>
        <begin position="920"/>
        <end position="949"/>
    </location>
</feature>
<keyword evidence="7 10" id="KW-1133">Transmembrane helix</keyword>
<dbReference type="InterPro" id="IPR044492">
    <property type="entry name" value="P_typ_ATPase_HD_dom"/>
</dbReference>
<dbReference type="Pfam" id="PF00690">
    <property type="entry name" value="Cation_ATPase_N"/>
    <property type="match status" value="1"/>
</dbReference>
<comment type="caution">
    <text evidence="12">The sequence shown here is derived from an EMBL/GenBank/DDBJ whole genome shotgun (WGS) entry which is preliminary data.</text>
</comment>
<dbReference type="InterPro" id="IPR050510">
    <property type="entry name" value="Cation_transp_ATPase_P-type"/>
</dbReference>
<dbReference type="SUPFAM" id="SSF81660">
    <property type="entry name" value="Metal cation-transporting ATPase, ATP-binding domain N"/>
    <property type="match status" value="1"/>
</dbReference>
<keyword evidence="2" id="KW-1003">Cell membrane</keyword>
<dbReference type="SUPFAM" id="SSF81665">
    <property type="entry name" value="Calcium ATPase, transmembrane domain M"/>
    <property type="match status" value="1"/>
</dbReference>
<dbReference type="Gene3D" id="3.40.50.1000">
    <property type="entry name" value="HAD superfamily/HAD-like"/>
    <property type="match status" value="1"/>
</dbReference>
<dbReference type="PANTHER" id="PTHR43294">
    <property type="entry name" value="SODIUM/POTASSIUM-TRANSPORTING ATPASE SUBUNIT ALPHA"/>
    <property type="match status" value="1"/>
</dbReference>
<dbReference type="PANTHER" id="PTHR43294:SF21">
    <property type="entry name" value="CATION TRANSPORTING ATPASE"/>
    <property type="match status" value="1"/>
</dbReference>
<dbReference type="Pfam" id="PF00689">
    <property type="entry name" value="Cation_ATPase_C"/>
    <property type="match status" value="1"/>
</dbReference>
<feature type="transmembrane region" description="Helical" evidence="10">
    <location>
        <begin position="105"/>
        <end position="128"/>
    </location>
</feature>
<dbReference type="Proteomes" id="UP000193411">
    <property type="component" value="Unassembled WGS sequence"/>
</dbReference>
<dbReference type="GO" id="GO:1902600">
    <property type="term" value="P:proton transmembrane transport"/>
    <property type="evidence" value="ECO:0007669"/>
    <property type="project" value="TreeGrafter"/>
</dbReference>
<dbReference type="GO" id="GO:0036376">
    <property type="term" value="P:sodium ion export across plasma membrane"/>
    <property type="evidence" value="ECO:0007669"/>
    <property type="project" value="TreeGrafter"/>
</dbReference>
<dbReference type="GO" id="GO:0005391">
    <property type="term" value="F:P-type sodium:potassium-exchanging transporter activity"/>
    <property type="evidence" value="ECO:0007669"/>
    <property type="project" value="TreeGrafter"/>
</dbReference>
<dbReference type="NCBIfam" id="TIGR01494">
    <property type="entry name" value="ATPase_P-type"/>
    <property type="match status" value="2"/>
</dbReference>
<dbReference type="InterPro" id="IPR023214">
    <property type="entry name" value="HAD_sf"/>
</dbReference>
<evidence type="ECO:0000256" key="6">
    <source>
        <dbReference type="ARBA" id="ARBA00022967"/>
    </source>
</evidence>
<keyword evidence="4" id="KW-0547">Nucleotide-binding</keyword>
<dbReference type="SFLD" id="SFLDF00027">
    <property type="entry name" value="p-type_atpase"/>
    <property type="match status" value="1"/>
</dbReference>
<feature type="transmembrane region" description="Helical" evidence="10">
    <location>
        <begin position="140"/>
        <end position="160"/>
    </location>
</feature>
<sequence length="1090" mass="117622">MSPTSSSPLAREPTHAGRPTSSIPIQVGFRTLTQELTLPKSDRSKAASGPEATHGDVHLKTPHEVSLRFGVSLENGLDPTAVTRRRARVGPNALSPPPTDWVRKVLGYLFSGFAAIMWIASIITFIAWQPLGGNNPSPATLALAIVILIVIFLQAIFTGYQDFTSSRIMASINSMLPQSATVTRSSCHETVPVADLVPGDVVHLKYGTKVPADIRLISVSGLKVDNSILTGESLPIHCTVDKTDNNVLESHNMTFMGTFVTEGEATGVVVATGDRTLMGQVALLASRTRITQSTLQKEIISFSLLIGTLACTTAILCFAWYMLALRHWYPTFLDLPTFLSTDMGILVAFTPEGLPIAVTLVLTIIARRMFAQRVLVKNLSVVETLGCCSVLCSDKTGTLTTNQMVVHSAVLGTSDPITVSSTDASTRPKLAVIASAAHICNGARFHSDDLALPIDKRRVEGDATDVAMLRFGHVSVADANAQLNSIKRVMHVPFNSKTKRMVTVIAAKNPSAAVPSVVSLLAGNTYAGGDDQVLLVKGAPDLLLPYASAYVDPAANGADVPLDNAALDRIRQLQESLAARGQRVLLIARRVLSGFDKVSGDMADNELLVDELVTGGSSLTVLGLAGIVDPPRPETKDVITTLRKAGVRTFMVTGDHSSTASAIARECGLFTKAATHTFADLNAAVQSECDIINEFTTPEPTSKDTLLPLKEGDRMPLAKLPGNASDDMIRARMRTKASLVLSGADMPHMTLAHWSIACDYEEIVFARTTPEHKLQIVHAFQERGEIVAVTGDGVNDAPALKNANLGVAMGSGSDVAMAASAMVLLNSNLASIVVALREGRVVFENLKKVTLYLIPAGTFSELTPVFVNLFLGVPLPLSGFLMIVICVLTDIFPSLALMYEQAEADLLMRPPRRPKRDRLVDLKFMAHAYFFIGLIESIIAHSLFFLYMYREWGLSIKQLLFAFDQYTEATLGMPQADLNNANAGGQCVYFVTLVILQFGNALAVRTRKMSMFHQSPFKNPALFVAMVASLCVAAVFVYTPIIQSVIGTYPIPALYWVLPVPLAVVVPLLDEVRKWIVRSRPESLLAKLAW</sequence>
<reference evidence="12 13" key="1">
    <citation type="submission" date="2016-07" db="EMBL/GenBank/DDBJ databases">
        <title>Pervasive Adenine N6-methylation of Active Genes in Fungi.</title>
        <authorList>
            <consortium name="DOE Joint Genome Institute"/>
            <person name="Mondo S.J."/>
            <person name="Dannebaum R.O."/>
            <person name="Kuo R.C."/>
            <person name="Labutti K."/>
            <person name="Haridas S."/>
            <person name="Kuo A."/>
            <person name="Salamov A."/>
            <person name="Ahrendt S.R."/>
            <person name="Lipzen A."/>
            <person name="Sullivan W."/>
            <person name="Andreopoulos W.B."/>
            <person name="Clum A."/>
            <person name="Lindquist E."/>
            <person name="Daum C."/>
            <person name="Ramamoorthy G.K."/>
            <person name="Gryganskyi A."/>
            <person name="Culley D."/>
            <person name="Magnuson J.K."/>
            <person name="James T.Y."/>
            <person name="O'Malley M.A."/>
            <person name="Stajich J.E."/>
            <person name="Spatafora J.W."/>
            <person name="Visel A."/>
            <person name="Grigoriev I.V."/>
        </authorList>
    </citation>
    <scope>NUCLEOTIDE SEQUENCE [LARGE SCALE GENOMIC DNA]</scope>
    <source>
        <strain evidence="12 13">PL171</strain>
    </source>
</reference>
<keyword evidence="5" id="KW-0067">ATP-binding</keyword>
<dbReference type="AlphaFoldDB" id="A0A1Y2HKQ9"/>
<dbReference type="SFLD" id="SFLDS00003">
    <property type="entry name" value="Haloacid_Dehalogenase"/>
    <property type="match status" value="1"/>
</dbReference>
<protein>
    <recommendedName>
        <fullName evidence="11">Cation-transporting P-type ATPase N-terminal domain-containing protein</fullName>
    </recommendedName>
</protein>
<gene>
    <name evidence="12" type="ORF">BCR44DRAFT_1500703</name>
</gene>
<dbReference type="InterPro" id="IPR023298">
    <property type="entry name" value="ATPase_P-typ_TM_dom_sf"/>
</dbReference>
<feature type="transmembrane region" description="Helical" evidence="10">
    <location>
        <begin position="849"/>
        <end position="871"/>
    </location>
</feature>
<dbReference type="GO" id="GO:1990573">
    <property type="term" value="P:potassium ion import across plasma membrane"/>
    <property type="evidence" value="ECO:0007669"/>
    <property type="project" value="TreeGrafter"/>
</dbReference>
<comment type="subcellular location">
    <subcellularLocation>
        <location evidence="1">Cell membrane</location>
        <topology evidence="1">Multi-pass membrane protein</topology>
    </subcellularLocation>
</comment>
<dbReference type="PRINTS" id="PR00121">
    <property type="entry name" value="NAKATPASE"/>
</dbReference>
<evidence type="ECO:0000256" key="5">
    <source>
        <dbReference type="ARBA" id="ARBA00022840"/>
    </source>
</evidence>
<evidence type="ECO:0000256" key="3">
    <source>
        <dbReference type="ARBA" id="ARBA00022692"/>
    </source>
</evidence>
<dbReference type="InterPro" id="IPR036412">
    <property type="entry name" value="HAD-like_sf"/>
</dbReference>
<evidence type="ECO:0000259" key="11">
    <source>
        <dbReference type="SMART" id="SM00831"/>
    </source>
</evidence>
<keyword evidence="3 10" id="KW-0812">Transmembrane</keyword>
<feature type="transmembrane region" description="Helical" evidence="10">
    <location>
        <begin position="983"/>
        <end position="1002"/>
    </location>
</feature>
<keyword evidence="6" id="KW-1278">Translocase</keyword>
<dbReference type="GO" id="GO:0005524">
    <property type="term" value="F:ATP binding"/>
    <property type="evidence" value="ECO:0007669"/>
    <property type="project" value="UniProtKB-KW"/>
</dbReference>
<dbReference type="SUPFAM" id="SSF56784">
    <property type="entry name" value="HAD-like"/>
    <property type="match status" value="1"/>
</dbReference>
<dbReference type="Pfam" id="PF08282">
    <property type="entry name" value="Hydrolase_3"/>
    <property type="match status" value="1"/>
</dbReference>
<dbReference type="InterPro" id="IPR001757">
    <property type="entry name" value="P_typ_ATPase"/>
</dbReference>
<feature type="transmembrane region" description="Helical" evidence="10">
    <location>
        <begin position="877"/>
        <end position="899"/>
    </location>
</feature>
<dbReference type="SUPFAM" id="SSF81653">
    <property type="entry name" value="Calcium ATPase, transduction domain A"/>
    <property type="match status" value="1"/>
</dbReference>
<feature type="region of interest" description="Disordered" evidence="9">
    <location>
        <begin position="1"/>
        <end position="24"/>
    </location>
</feature>
<dbReference type="OrthoDB" id="158672at2759"/>
<dbReference type="InterPro" id="IPR018303">
    <property type="entry name" value="ATPase_P-typ_P_site"/>
</dbReference>
<dbReference type="SFLD" id="SFLDG00002">
    <property type="entry name" value="C1.7:_P-type_atpase_like"/>
    <property type="match status" value="1"/>
</dbReference>
<dbReference type="InterPro" id="IPR006068">
    <property type="entry name" value="ATPase_P-typ_cation-transptr_C"/>
</dbReference>
<dbReference type="Gene3D" id="2.70.150.10">
    <property type="entry name" value="Calcium-transporting ATPase, cytoplasmic transduction domain A"/>
    <property type="match status" value="1"/>
</dbReference>
<dbReference type="EMBL" id="MCFL01000030">
    <property type="protein sequence ID" value="ORZ34273.1"/>
    <property type="molecule type" value="Genomic_DNA"/>
</dbReference>
<proteinExistence type="predicted"/>
<dbReference type="Gene3D" id="3.40.1110.10">
    <property type="entry name" value="Calcium-transporting ATPase, cytoplasmic domain N"/>
    <property type="match status" value="1"/>
</dbReference>
<dbReference type="GO" id="GO:0005886">
    <property type="term" value="C:plasma membrane"/>
    <property type="evidence" value="ECO:0007669"/>
    <property type="project" value="UniProtKB-SubCell"/>
</dbReference>
<keyword evidence="13" id="KW-1185">Reference proteome</keyword>
<dbReference type="SMART" id="SM00831">
    <property type="entry name" value="Cation_ATPase_N"/>
    <property type="match status" value="1"/>
</dbReference>
<feature type="transmembrane region" description="Helical" evidence="10">
    <location>
        <begin position="343"/>
        <end position="365"/>
    </location>
</feature>
<dbReference type="GO" id="GO:0016887">
    <property type="term" value="F:ATP hydrolysis activity"/>
    <property type="evidence" value="ECO:0007669"/>
    <property type="project" value="InterPro"/>
</dbReference>
<dbReference type="InterPro" id="IPR004014">
    <property type="entry name" value="ATPase_P-typ_cation-transptr_N"/>
</dbReference>
<feature type="transmembrane region" description="Helical" evidence="10">
    <location>
        <begin position="1053"/>
        <end position="1070"/>
    </location>
</feature>
<feature type="region of interest" description="Disordered" evidence="9">
    <location>
        <begin position="38"/>
        <end position="57"/>
    </location>
</feature>
<dbReference type="InterPro" id="IPR023299">
    <property type="entry name" value="ATPase_P-typ_cyto_dom_N"/>
</dbReference>